<dbReference type="STRING" id="471223.GWCH70_2033"/>
<organism evidence="2">
    <name type="scientific">Geobacillus sp. (strain WCH70)</name>
    <dbReference type="NCBI Taxonomy" id="471223"/>
    <lineage>
        <taxon>Bacteria</taxon>
        <taxon>Bacillati</taxon>
        <taxon>Bacillota</taxon>
        <taxon>Bacilli</taxon>
        <taxon>Bacillales</taxon>
        <taxon>Anoxybacillaceae</taxon>
        <taxon>Geobacillus</taxon>
    </lineage>
</organism>
<dbReference type="CDD" id="cd18785">
    <property type="entry name" value="SF2_C"/>
    <property type="match status" value="1"/>
</dbReference>
<evidence type="ECO:0000313" key="2">
    <source>
        <dbReference type="EMBL" id="ACS24759.1"/>
    </source>
</evidence>
<keyword evidence="2" id="KW-0347">Helicase</keyword>
<dbReference type="SMART" id="SM00490">
    <property type="entry name" value="HELICc"/>
    <property type="match status" value="1"/>
</dbReference>
<reference evidence="2" key="1">
    <citation type="submission" date="2009-06" db="EMBL/GenBank/DDBJ databases">
        <title>Complete sequence of chromosome of Geopacillus sp. WCH70.</title>
        <authorList>
            <consortium name="US DOE Joint Genome Institute"/>
            <person name="Lucas S."/>
            <person name="Copeland A."/>
            <person name="Lapidus A."/>
            <person name="Glavina del Rio T."/>
            <person name="Dalin E."/>
            <person name="Tice H."/>
            <person name="Bruce D."/>
            <person name="Goodwin L."/>
            <person name="Pitluck S."/>
            <person name="Chertkov O."/>
            <person name="Brettin T."/>
            <person name="Detter J.C."/>
            <person name="Han C."/>
            <person name="Larimer F."/>
            <person name="Land M."/>
            <person name="Hauser L."/>
            <person name="Kyrpides N."/>
            <person name="Mikhailova N."/>
            <person name="Brumm P."/>
            <person name="Mead D.A."/>
            <person name="Richardson P."/>
        </authorList>
    </citation>
    <scope>NUCLEOTIDE SEQUENCE [LARGE SCALE GENOMIC DNA]</scope>
    <source>
        <strain evidence="2">WCH70</strain>
    </source>
</reference>
<sequence length="1101" mass="127168">MKPGAKKLLEYLQENKELDFKDAKNIGSFWTDKTIKRFVEEYNDIFVVENQKVRLKKGENLQSYKTHIDVNEYVQMRSTILSELEKFLVGPFEENETLGRRKAPMALYLTGKLVPFGSTFDVINEEENHIETKQLLEDEAMDEMLIHRHVFRPSAMGFSFKMKSLSSIKVHISWGMYDDEEHKRTQLQEEWCFVPENKTYVAKNEPARVRCKIKYHDGLYHISLFLINSYKRDSYPKQSEIMFQTKMIVEVPKEHIAVFSSKADINHYEDELLYGRHFHEYAVGHGVGVDWKETDQYVIIESKWLPFYELPVVEHRTFSHARFFMKELSEMDSESLHTTLSIIPEQYEKWLCEQKGHIPSLPEHLQDIARNNVNKIEKIIKRIREGICLIISNPSVKEAFQFANKVMMIQQAQSKVALHYRTFQERIEPKYTSEWRLFQIAFLLMNIAGIVDRHHEDRDVVDLIWFPTGGGKTEAYLGLAAFTMGYRRLIGEWDNPETYAGVTVFMRYTLRLLTTQQFQRAAAMICAAELIRQENPEKYGIEPFRIGLWIGQSSSPNTYEDAILKMEQIREGNEVLEGNPMQLTHCPWCGTELNAEDYIIERHKQLIRCHYYDCPFSSEKGIPALTIDEAIYQYVPTILIGTVDKMAQIAWKKDMYELFGRKTHYDLEKGFIFSETNKKGYKKINYLKPPELIIQDELHLISGPLGSLTGLYELAVDYLCQYDGAGPKIVASTATIRGADEQIRRLYGREASQFPLPVLKATDNFVSYEVPTQQKPGRLYVGICAPGVSGKIHSVHVYSALLTISEKLKGPVIDPYWTILGYFNTIKELAGTTMLFKDEIPVRLKLLNEDSEQKELIIEEMTSRRKAREIPHLLAQMEKTYAENGALNAVLATNMISVGVDVNRLGIMVVHGQPKTTSEYIQATSRVGRTYPGLVLTLFNSLRPRDLSHYERFKSYHSSIYRFVEPTSVTPFARGSIQRGLTGLVVGSMRQGIIEISKEQSAKRFVINEDVEKIKKFLIERAVKTGEISEQELEQHIESVLDWWLGMTNKYDSLAYRASKYNRMPYLLKAFGDSNALKDARPAMHSLRSVEAEIEVKAWKG</sequence>
<dbReference type="EMBL" id="CP001638">
    <property type="protein sequence ID" value="ACS24759.1"/>
    <property type="molecule type" value="Genomic_DNA"/>
</dbReference>
<dbReference type="HOGENOM" id="CLU_004880_0_0_9"/>
<dbReference type="AlphaFoldDB" id="C5D2W7"/>
<name>C5D2W7_GEOSW</name>
<dbReference type="KEGG" id="gwc:GWCH70_2033"/>
<gene>
    <name evidence="2" type="ordered locus">GWCH70_2033</name>
</gene>
<dbReference type="OrthoDB" id="713315at2"/>
<dbReference type="SUPFAM" id="SSF52540">
    <property type="entry name" value="P-loop containing nucleoside triphosphate hydrolases"/>
    <property type="match status" value="1"/>
</dbReference>
<dbReference type="PROSITE" id="PS51194">
    <property type="entry name" value="HELICASE_CTER"/>
    <property type="match status" value="1"/>
</dbReference>
<keyword evidence="2" id="KW-0067">ATP-binding</keyword>
<dbReference type="NCBIfam" id="NF038325">
    <property type="entry name" value="DISARM_DrmAS"/>
    <property type="match status" value="1"/>
</dbReference>
<evidence type="ECO:0000259" key="1">
    <source>
        <dbReference type="PROSITE" id="PS51194"/>
    </source>
</evidence>
<proteinExistence type="predicted"/>
<protein>
    <submittedName>
        <fullName evidence="2">Helicase domain protein</fullName>
    </submittedName>
</protein>
<dbReference type="Pfam" id="PF00271">
    <property type="entry name" value="Helicase_C"/>
    <property type="match status" value="1"/>
</dbReference>
<dbReference type="GO" id="GO:0004386">
    <property type="term" value="F:helicase activity"/>
    <property type="evidence" value="ECO:0007669"/>
    <property type="project" value="UniProtKB-KW"/>
</dbReference>
<accession>C5D2W7</accession>
<feature type="domain" description="Helicase C-terminal" evidence="1">
    <location>
        <begin position="796"/>
        <end position="978"/>
    </location>
</feature>
<dbReference type="Gene3D" id="3.40.50.300">
    <property type="entry name" value="P-loop containing nucleotide triphosphate hydrolases"/>
    <property type="match status" value="1"/>
</dbReference>
<dbReference type="InterPro" id="IPR027417">
    <property type="entry name" value="P-loop_NTPase"/>
</dbReference>
<keyword evidence="2" id="KW-0378">Hydrolase</keyword>
<dbReference type="InterPro" id="IPR001650">
    <property type="entry name" value="Helicase_C-like"/>
</dbReference>
<keyword evidence="2" id="KW-0547">Nucleotide-binding</keyword>
<dbReference type="eggNOG" id="COG1061">
    <property type="taxonomic scope" value="Bacteria"/>
</dbReference>